<evidence type="ECO:0000313" key="2">
    <source>
        <dbReference type="EMBL" id="PBL03320.1"/>
    </source>
</evidence>
<accession>A0A2H3E7C3</accession>
<gene>
    <name evidence="2" type="ORF">ARMGADRAFT_1004076</name>
</gene>
<evidence type="ECO:0000256" key="1">
    <source>
        <dbReference type="SAM" id="MobiDB-lite"/>
    </source>
</evidence>
<name>A0A2H3E7C3_ARMGA</name>
<dbReference type="AlphaFoldDB" id="A0A2H3E7C3"/>
<protein>
    <submittedName>
        <fullName evidence="2">Uncharacterized protein</fullName>
    </submittedName>
</protein>
<organism evidence="2 3">
    <name type="scientific">Armillaria gallica</name>
    <name type="common">Bulbous honey fungus</name>
    <name type="synonym">Armillaria bulbosa</name>
    <dbReference type="NCBI Taxonomy" id="47427"/>
    <lineage>
        <taxon>Eukaryota</taxon>
        <taxon>Fungi</taxon>
        <taxon>Dikarya</taxon>
        <taxon>Basidiomycota</taxon>
        <taxon>Agaricomycotina</taxon>
        <taxon>Agaricomycetes</taxon>
        <taxon>Agaricomycetidae</taxon>
        <taxon>Agaricales</taxon>
        <taxon>Marasmiineae</taxon>
        <taxon>Physalacriaceae</taxon>
        <taxon>Armillaria</taxon>
    </lineage>
</organism>
<dbReference type="OrthoDB" id="3057657at2759"/>
<dbReference type="Proteomes" id="UP000217790">
    <property type="component" value="Unassembled WGS sequence"/>
</dbReference>
<evidence type="ECO:0000313" key="3">
    <source>
        <dbReference type="Proteomes" id="UP000217790"/>
    </source>
</evidence>
<proteinExistence type="predicted"/>
<keyword evidence="3" id="KW-1185">Reference proteome</keyword>
<reference evidence="3" key="1">
    <citation type="journal article" date="2017" name="Nat. Ecol. Evol.">
        <title>Genome expansion and lineage-specific genetic innovations in the forest pathogenic fungi Armillaria.</title>
        <authorList>
            <person name="Sipos G."/>
            <person name="Prasanna A.N."/>
            <person name="Walter M.C."/>
            <person name="O'Connor E."/>
            <person name="Balint B."/>
            <person name="Krizsan K."/>
            <person name="Kiss B."/>
            <person name="Hess J."/>
            <person name="Varga T."/>
            <person name="Slot J."/>
            <person name="Riley R."/>
            <person name="Boka B."/>
            <person name="Rigling D."/>
            <person name="Barry K."/>
            <person name="Lee J."/>
            <person name="Mihaltcheva S."/>
            <person name="LaButti K."/>
            <person name="Lipzen A."/>
            <person name="Waldron R."/>
            <person name="Moloney N.M."/>
            <person name="Sperisen C."/>
            <person name="Kredics L."/>
            <person name="Vagvoelgyi C."/>
            <person name="Patrignani A."/>
            <person name="Fitzpatrick D."/>
            <person name="Nagy I."/>
            <person name="Doyle S."/>
            <person name="Anderson J.B."/>
            <person name="Grigoriev I.V."/>
            <person name="Gueldener U."/>
            <person name="Muensterkoetter M."/>
            <person name="Nagy L.G."/>
        </authorList>
    </citation>
    <scope>NUCLEOTIDE SEQUENCE [LARGE SCALE GENOMIC DNA]</scope>
    <source>
        <strain evidence="3">Ar21-2</strain>
    </source>
</reference>
<dbReference type="InParanoid" id="A0A2H3E7C3"/>
<feature type="region of interest" description="Disordered" evidence="1">
    <location>
        <begin position="83"/>
        <end position="112"/>
    </location>
</feature>
<sequence length="310" mass="35186">MYRTPPHEIPLSVALDASWQFHPPYPLPTDTSHRPYQYPHESWQNVGPPDSCPPYSLPGRQGPFLHTSHHTPAWSFLSQSTFPVDTHHQPQHPPAPPYPPQQHPPPGFFPFVPPHIVNNQTHPQFQQQSMNIINDSDSTINNSVAVQNTHHYDTYSSPFLSTSFSVPSTTSIPELTGKSTWMHWLRGVKSVADLHGVFPHIVEDPPNFVSPNPMRRASYPPLVDQRSTPQDWETYVVWQRRDTVMMHILSSKLSSDVSSVIPMIDDPECTTAREMLACLRRYFDPHPGECSLYGSCAKCLQINTSLRSMK</sequence>
<feature type="compositionally biased region" description="Pro residues" evidence="1">
    <location>
        <begin position="91"/>
        <end position="112"/>
    </location>
</feature>
<dbReference type="EMBL" id="KZ293644">
    <property type="protein sequence ID" value="PBL03320.1"/>
    <property type="molecule type" value="Genomic_DNA"/>
</dbReference>